<organism evidence="2 3">
    <name type="scientific">Candidatus Nitrosocosmicus franklandianus</name>
    <dbReference type="NCBI Taxonomy" id="1798806"/>
    <lineage>
        <taxon>Archaea</taxon>
        <taxon>Nitrososphaerota</taxon>
        <taxon>Nitrososphaeria</taxon>
        <taxon>Nitrososphaerales</taxon>
        <taxon>Nitrososphaeraceae</taxon>
        <taxon>Candidatus Nitrosocosmicus</taxon>
    </lineage>
</organism>
<dbReference type="KEGG" id="nfn:NFRAN_0370"/>
<evidence type="ECO:0000313" key="3">
    <source>
        <dbReference type="Proteomes" id="UP000294299"/>
    </source>
</evidence>
<dbReference type="RefSeq" id="WP_134482768.1">
    <property type="nucleotide sequence ID" value="NZ_LR216287.1"/>
</dbReference>
<protein>
    <submittedName>
        <fullName evidence="2">Uncharacterized protein</fullName>
    </submittedName>
</protein>
<keyword evidence="3" id="KW-1185">Reference proteome</keyword>
<feature type="region of interest" description="Disordered" evidence="1">
    <location>
        <begin position="49"/>
        <end position="68"/>
    </location>
</feature>
<dbReference type="Proteomes" id="UP000294299">
    <property type="component" value="Chromosome NFRAN"/>
</dbReference>
<evidence type="ECO:0000313" key="2">
    <source>
        <dbReference type="EMBL" id="VFJ12691.1"/>
    </source>
</evidence>
<gene>
    <name evidence="2" type="ORF">NFRAN_0370</name>
</gene>
<sequence length="103" mass="11346">MRTFYTFAVALLLSGATSLLVFSNGNIVAQGLCDEITDPNVSCREQYNSHSNVETTTSTTTDEEEEEIGGNPLLCSDLKCTFGKEYIIDHNTDISDPLDLLDY</sequence>
<dbReference type="EMBL" id="LR216287">
    <property type="protein sequence ID" value="VFJ12691.1"/>
    <property type="molecule type" value="Genomic_DNA"/>
</dbReference>
<dbReference type="GeneID" id="39419917"/>
<name>A0A484ICE9_9ARCH</name>
<dbReference type="OrthoDB" id="11530at2157"/>
<evidence type="ECO:0000256" key="1">
    <source>
        <dbReference type="SAM" id="MobiDB-lite"/>
    </source>
</evidence>
<accession>A0A484ICE9</accession>
<proteinExistence type="predicted"/>
<reference evidence="2 3" key="1">
    <citation type="submission" date="2019-02" db="EMBL/GenBank/DDBJ databases">
        <authorList>
            <person name="Lehtovirta-Morley E L."/>
        </authorList>
    </citation>
    <scope>NUCLEOTIDE SEQUENCE [LARGE SCALE GENOMIC DNA]</scope>
    <source>
        <strain evidence="2">NFRAN1</strain>
    </source>
</reference>
<dbReference type="AlphaFoldDB" id="A0A484ICE9"/>